<reference evidence="3" key="3">
    <citation type="submission" date="2020-03" db="EMBL/GenBank/DDBJ databases">
        <title>Sequencing and Assembly of Multiple Reported Metal-Biooxidizing Members of the Extremely Thermoacidophilic Archaeal Family Sulfolobaceae.</title>
        <authorList>
            <person name="Counts J.A."/>
            <person name="Kelly R.M."/>
        </authorList>
    </citation>
    <scope>NUCLEOTIDE SEQUENCE [LARGE SCALE GENOMIC DNA]</scope>
    <source>
        <strain evidence="3">HO1-1</strain>
    </source>
</reference>
<dbReference type="AlphaFoldDB" id="A0A2U9IR48"/>
<organism evidence="2 3">
    <name type="scientific">Metallosphaera hakonensis JCM 8857 = DSM 7519</name>
    <dbReference type="NCBI Taxonomy" id="1293036"/>
    <lineage>
        <taxon>Archaea</taxon>
        <taxon>Thermoproteota</taxon>
        <taxon>Thermoprotei</taxon>
        <taxon>Sulfolobales</taxon>
        <taxon>Sulfolobaceae</taxon>
        <taxon>Metallosphaera</taxon>
    </lineage>
</organism>
<dbReference type="InterPro" id="IPR051396">
    <property type="entry name" value="Bact_Antivir_Def_Nuclease"/>
</dbReference>
<dbReference type="RefSeq" id="WP_110368705.1">
    <property type="nucleotide sequence ID" value="NZ_CP029287.2"/>
</dbReference>
<dbReference type="GeneID" id="36833832"/>
<dbReference type="Gene3D" id="3.40.50.300">
    <property type="entry name" value="P-loop containing nucleotide triphosphate hydrolases"/>
    <property type="match status" value="1"/>
</dbReference>
<feature type="domain" description="Endonuclease GajA/Old nuclease/RecF-like AAA" evidence="1">
    <location>
        <begin position="201"/>
        <end position="257"/>
    </location>
</feature>
<keyword evidence="3" id="KW-1185">Reference proteome</keyword>
<evidence type="ECO:0000259" key="1">
    <source>
        <dbReference type="Pfam" id="PF13175"/>
    </source>
</evidence>
<evidence type="ECO:0000313" key="3">
    <source>
        <dbReference type="Proteomes" id="UP000247586"/>
    </source>
</evidence>
<accession>A0A2U9IR48</accession>
<dbReference type="PANTHER" id="PTHR43581">
    <property type="entry name" value="ATP/GTP PHOSPHATASE"/>
    <property type="match status" value="1"/>
</dbReference>
<sequence>MDVAIYCGKVHSWTDEICKSADRKVLDYHSVIDWIKAQGDNSFLIFGTDVIPYSIYDYPERPFVDTQLFKFMERGGTVIWVGDVPFHYVDKDGVKEEIFGRGNPFPFTPVNMEHKPVSQRSENSIVGEMLKYDPKETWRPVPPNPSLIPISVIMNNAQYLYCTWIYKYGRGRFVRLYDSPYVDPSYVISLPGRLLDLSIGIRIKNFRRFENFQMILPNFKIGVILGKNNVGKTTILEAIAMLDNNIDKIRNTRGRVSDRISESELFLKGNYGWSKFSSQVLAWNSTFKVLLIYSHDITTSLNPQSVPDIQSKLREITDLLNFLDQNIFYVYLSVGNDLRVLFKDRTDVPINELGYGYKSLINFIVLYLINKPRIILIDDLEGFAFHPELLKQFYDLLLKLDVDLILITTQSSDVYAYLAEKRSDNVRFVLMNDGKYEVLTSEEALERMYYEDLRYTALKLSGEVHRGGEG</sequence>
<name>A0A2U9IR48_9CREN</name>
<protein>
    <recommendedName>
        <fullName evidence="1">Endonuclease GajA/Old nuclease/RecF-like AAA domain-containing protein</fullName>
    </recommendedName>
</protein>
<dbReference type="KEGG" id="mhk:DFR87_00780"/>
<dbReference type="InterPro" id="IPR041685">
    <property type="entry name" value="AAA_GajA/Old/RecF-like"/>
</dbReference>
<dbReference type="STRING" id="1293036.GCA_001315825_03190"/>
<gene>
    <name evidence="2" type="ORF">DFR87_00780</name>
</gene>
<evidence type="ECO:0000313" key="2">
    <source>
        <dbReference type="EMBL" id="AWR98485.1"/>
    </source>
</evidence>
<dbReference type="EMBL" id="CP029287">
    <property type="protein sequence ID" value="AWR98485.1"/>
    <property type="molecule type" value="Genomic_DNA"/>
</dbReference>
<proteinExistence type="predicted"/>
<reference evidence="2 3" key="1">
    <citation type="submission" date="2018-05" db="EMBL/GenBank/DDBJ databases">
        <title>Complete Genome Sequences of Extremely Thermoacidophilic, Metal-Mobilizing Type-Strain Members of the Archaeal Family Sulfolobaceae: Acidianus brierleyi DSM-1651T, Acidianus sulfidivorans DSM-18786T, Metallosphaera hakonensis DSM-7519T, and Metallosphaera prunae DSM-10039T.</title>
        <authorList>
            <person name="Counts J.A."/>
            <person name="Kelly R.M."/>
        </authorList>
    </citation>
    <scope>NUCLEOTIDE SEQUENCE [LARGE SCALE GENOMIC DNA]</scope>
    <source>
        <strain evidence="2 3">HO1-1</strain>
    </source>
</reference>
<reference evidence="3" key="2">
    <citation type="submission" date="2020-03" db="EMBL/GenBank/DDBJ databases">
        <title>Complete Genome Sequences of Extremely Thermoacidophilic, Metal-Mobilizing Type-Strain Members of the Archaeal Family Sulfolobaceae: Acidianus brierleyi DSM-1651T, Acidianus sulfidivorans DSM-18786T, Metallosphaera hakonensis DSM-7519T, and Metallosphaera prunae DSM-10039T.</title>
        <authorList>
            <person name="Counts J.A."/>
            <person name="Kelly R.M."/>
        </authorList>
    </citation>
    <scope>NUCLEOTIDE SEQUENCE [LARGE SCALE GENOMIC DNA]</scope>
    <source>
        <strain evidence="3">HO1-1</strain>
    </source>
</reference>
<dbReference type="Pfam" id="PF13175">
    <property type="entry name" value="AAA_15"/>
    <property type="match status" value="1"/>
</dbReference>
<dbReference type="OrthoDB" id="25344at2157"/>
<dbReference type="SUPFAM" id="SSF52540">
    <property type="entry name" value="P-loop containing nucleoside triphosphate hydrolases"/>
    <property type="match status" value="1"/>
</dbReference>
<dbReference type="PANTHER" id="PTHR43581:SF4">
    <property type="entry name" value="ATP_GTP PHOSPHATASE"/>
    <property type="match status" value="1"/>
</dbReference>
<dbReference type="Proteomes" id="UP000247586">
    <property type="component" value="Chromosome"/>
</dbReference>
<dbReference type="InterPro" id="IPR027417">
    <property type="entry name" value="P-loop_NTPase"/>
</dbReference>